<dbReference type="PANTHER" id="PTHR14209">
    <property type="entry name" value="ISOAMYL ACETATE-HYDROLYZING ESTERASE 1"/>
    <property type="match status" value="1"/>
</dbReference>
<keyword evidence="4" id="KW-1185">Reference proteome</keyword>
<dbReference type="Pfam" id="PF13472">
    <property type="entry name" value="Lipase_GDSL_2"/>
    <property type="match status" value="2"/>
</dbReference>
<dbReference type="VEuPathDB" id="FungiDB:KRP22_9929"/>
<dbReference type="InterPro" id="IPR045136">
    <property type="entry name" value="Iah1-like"/>
</dbReference>
<dbReference type="PANTHER" id="PTHR14209:SF19">
    <property type="entry name" value="ISOAMYL ACETATE-HYDROLYZING ESTERASE 1 HOMOLOG"/>
    <property type="match status" value="1"/>
</dbReference>
<dbReference type="EnsemblProtists" id="Phyra84149">
    <property type="protein sequence ID" value="Phyra84149"/>
    <property type="gene ID" value="Phyra84149"/>
</dbReference>
<dbReference type="HOGENOM" id="CLU_493901_0_0_1"/>
<dbReference type="eggNOG" id="KOG3035">
    <property type="taxonomic scope" value="Eukaryota"/>
</dbReference>
<reference evidence="4" key="1">
    <citation type="journal article" date="2006" name="Science">
        <title>Phytophthora genome sequences uncover evolutionary origins and mechanisms of pathogenesis.</title>
        <authorList>
            <person name="Tyler B.M."/>
            <person name="Tripathy S."/>
            <person name="Zhang X."/>
            <person name="Dehal P."/>
            <person name="Jiang R.H."/>
            <person name="Aerts A."/>
            <person name="Arredondo F.D."/>
            <person name="Baxter L."/>
            <person name="Bensasson D."/>
            <person name="Beynon J.L."/>
            <person name="Chapman J."/>
            <person name="Damasceno C.M."/>
            <person name="Dorrance A.E."/>
            <person name="Dou D."/>
            <person name="Dickerman A.W."/>
            <person name="Dubchak I.L."/>
            <person name="Garbelotto M."/>
            <person name="Gijzen M."/>
            <person name="Gordon S.G."/>
            <person name="Govers F."/>
            <person name="Grunwald N.J."/>
            <person name="Huang W."/>
            <person name="Ivors K.L."/>
            <person name="Jones R.W."/>
            <person name="Kamoun S."/>
            <person name="Krampis K."/>
            <person name="Lamour K.H."/>
            <person name="Lee M.K."/>
            <person name="McDonald W.H."/>
            <person name="Medina M."/>
            <person name="Meijer H.J."/>
            <person name="Nordberg E.K."/>
            <person name="Maclean D.J."/>
            <person name="Ospina-Giraldo M.D."/>
            <person name="Morris P.F."/>
            <person name="Phuntumart V."/>
            <person name="Putnam N.H."/>
            <person name="Rash S."/>
            <person name="Rose J.K."/>
            <person name="Sakihama Y."/>
            <person name="Salamov A.A."/>
            <person name="Savidor A."/>
            <person name="Scheuring C.F."/>
            <person name="Smith B.M."/>
            <person name="Sobral B.W."/>
            <person name="Terry A."/>
            <person name="Torto-Alalibo T.A."/>
            <person name="Win J."/>
            <person name="Xu Z."/>
            <person name="Zhang H."/>
            <person name="Grigoriev I.V."/>
            <person name="Rokhsar D.S."/>
            <person name="Boore J.L."/>
        </authorList>
    </citation>
    <scope>NUCLEOTIDE SEQUENCE [LARGE SCALE GENOMIC DNA]</scope>
    <source>
        <strain evidence="4">Pr102</strain>
    </source>
</reference>
<evidence type="ECO:0000256" key="1">
    <source>
        <dbReference type="ARBA" id="ARBA00022801"/>
    </source>
</evidence>
<dbReference type="FunFam" id="3.40.50.1110:FF:000002">
    <property type="entry name" value="isoamyl acetate-hydrolyzing esterase 1 homolog"/>
    <property type="match status" value="2"/>
</dbReference>
<dbReference type="SUPFAM" id="SSF52266">
    <property type="entry name" value="SGNH hydrolase"/>
    <property type="match status" value="2"/>
</dbReference>
<dbReference type="VEuPathDB" id="FungiDB:KRP23_8445"/>
<evidence type="ECO:0000259" key="2">
    <source>
        <dbReference type="Pfam" id="PF13472"/>
    </source>
</evidence>
<dbReference type="InterPro" id="IPR036514">
    <property type="entry name" value="SGNH_hydro_sf"/>
</dbReference>
<proteinExistence type="predicted"/>
<accession>H3H1L5</accession>
<dbReference type="VEuPathDB" id="FungiDB:KRP22_9930"/>
<dbReference type="Proteomes" id="UP000005238">
    <property type="component" value="Unassembled WGS sequence"/>
</dbReference>
<evidence type="ECO:0000313" key="4">
    <source>
        <dbReference type="Proteomes" id="UP000005238"/>
    </source>
</evidence>
<name>H3H1L5_PHYRM</name>
<dbReference type="OMA" id="IQAREDW"/>
<dbReference type="InParanoid" id="H3H1L5"/>
<dbReference type="CDD" id="cd01838">
    <property type="entry name" value="Isoamyl_acetate_hydrolase_like"/>
    <property type="match status" value="2"/>
</dbReference>
<evidence type="ECO:0000313" key="3">
    <source>
        <dbReference type="EnsemblProtists" id="Phyra84149"/>
    </source>
</evidence>
<organism evidence="3 4">
    <name type="scientific">Phytophthora ramorum</name>
    <name type="common">Sudden oak death agent</name>
    <dbReference type="NCBI Taxonomy" id="164328"/>
    <lineage>
        <taxon>Eukaryota</taxon>
        <taxon>Sar</taxon>
        <taxon>Stramenopiles</taxon>
        <taxon>Oomycota</taxon>
        <taxon>Peronosporomycetes</taxon>
        <taxon>Peronosporales</taxon>
        <taxon>Peronosporaceae</taxon>
        <taxon>Phytophthora</taxon>
    </lineage>
</organism>
<dbReference type="Gene3D" id="3.40.50.1110">
    <property type="entry name" value="SGNH hydrolase"/>
    <property type="match status" value="2"/>
</dbReference>
<dbReference type="EMBL" id="DS566101">
    <property type="status" value="NOT_ANNOTATED_CDS"/>
    <property type="molecule type" value="Genomic_DNA"/>
</dbReference>
<feature type="domain" description="SGNH hydrolase-type esterase" evidence="2">
    <location>
        <begin position="329"/>
        <end position="520"/>
    </location>
</feature>
<sequence length="552" mass="60590">MSSSDASSNAASPSTPRPVIYLTGDSLTQRGTDLDNAGWAALMQHRYNRSADIVSRGLSGYNTKWFIESALPVIERELSTEGRSPSLITLWLGANDAALPDSYAARQHVPLATYKKNLAKIVRTYQTIAPQAQILLITPPHVDDAVRKSRSSDGRAERTNATAGEYAQACVEVAGQLNVNVLDLHSFFNAMPESERAACLDDGLHFTAKGNRLVDEQLQAKIRDAFPGLVKQLETWQLPDFHVWMDAGIVHAARVILSFALTRSPHRFPTGFPFSFLRLMASTRVTLRRLVPVAVTVAAVCLASYLGAWDQALRVIRGGPAQTRPVLLLIGDSLTEHGVNPDKSGWVTLLQNRYQRSADVLPRGLSGYNTRWFIEYALPVIKRELSSDRISPSLITLWLGANDAALADGPSARQHVPVDIYATNLEAIINILRASAPGAGILVITPPHVDDAARRQRSKTGRLDRSTAMAGVYARVCVETAKKLDLPVLDLYSLFSSMPARERTRCLEDGLHLSAWGNQLMAGLLRAKVEAAFPALASRLKVWEIPNWDRLP</sequence>
<dbReference type="AlphaFoldDB" id="H3H1L5"/>
<dbReference type="InterPro" id="IPR013830">
    <property type="entry name" value="SGNH_hydro"/>
</dbReference>
<reference evidence="3" key="2">
    <citation type="submission" date="2015-06" db="UniProtKB">
        <authorList>
            <consortium name="EnsemblProtists"/>
        </authorList>
    </citation>
    <scope>IDENTIFICATION</scope>
    <source>
        <strain evidence="3">Pr102</strain>
    </source>
</reference>
<dbReference type="VEuPathDB" id="FungiDB:KRP23_8446"/>
<feature type="domain" description="SGNH hydrolase-type esterase" evidence="2">
    <location>
        <begin position="24"/>
        <end position="213"/>
    </location>
</feature>
<dbReference type="GO" id="GO:0016787">
    <property type="term" value="F:hydrolase activity"/>
    <property type="evidence" value="ECO:0007669"/>
    <property type="project" value="UniProtKB-KW"/>
</dbReference>
<keyword evidence="1" id="KW-0378">Hydrolase</keyword>
<dbReference type="STRING" id="164328.H3H1L5"/>
<protein>
    <recommendedName>
        <fullName evidence="2">SGNH hydrolase-type esterase domain-containing protein</fullName>
    </recommendedName>
</protein>